<organism evidence="4 5">
    <name type="scientific">Fusarium austroafricanum</name>
    <dbReference type="NCBI Taxonomy" id="2364996"/>
    <lineage>
        <taxon>Eukaryota</taxon>
        <taxon>Fungi</taxon>
        <taxon>Dikarya</taxon>
        <taxon>Ascomycota</taxon>
        <taxon>Pezizomycotina</taxon>
        <taxon>Sordariomycetes</taxon>
        <taxon>Hypocreomycetidae</taxon>
        <taxon>Hypocreales</taxon>
        <taxon>Nectriaceae</taxon>
        <taxon>Fusarium</taxon>
        <taxon>Fusarium concolor species complex</taxon>
    </lineage>
</organism>
<evidence type="ECO:0000313" key="4">
    <source>
        <dbReference type="EMBL" id="KAF4453779.1"/>
    </source>
</evidence>
<dbReference type="PANTHER" id="PTHR47425">
    <property type="entry name" value="FARB-RELATED"/>
    <property type="match status" value="1"/>
</dbReference>
<keyword evidence="5" id="KW-1185">Reference proteome</keyword>
<dbReference type="AlphaFoldDB" id="A0A8H4NWI0"/>
<dbReference type="EMBL" id="JAADJG010000142">
    <property type="protein sequence ID" value="KAF4453779.1"/>
    <property type="molecule type" value="Genomic_DNA"/>
</dbReference>
<reference evidence="4" key="1">
    <citation type="submission" date="2020-01" db="EMBL/GenBank/DDBJ databases">
        <title>Identification and distribution of gene clusters putatively required for synthesis of sphingolipid metabolism inhibitors in phylogenetically diverse species of the filamentous fungus Fusarium.</title>
        <authorList>
            <person name="Kim H.-S."/>
            <person name="Busman M."/>
            <person name="Brown D.W."/>
            <person name="Divon H."/>
            <person name="Uhlig S."/>
            <person name="Proctor R.H."/>
        </authorList>
    </citation>
    <scope>NUCLEOTIDE SEQUENCE</scope>
    <source>
        <strain evidence="4">NRRL 53441</strain>
    </source>
</reference>
<accession>A0A8H4NWI0</accession>
<dbReference type="PANTHER" id="PTHR47425:SF2">
    <property type="entry name" value="FARB-RELATED"/>
    <property type="match status" value="1"/>
</dbReference>
<dbReference type="Pfam" id="PF04082">
    <property type="entry name" value="Fungal_trans"/>
    <property type="match status" value="1"/>
</dbReference>
<dbReference type="GO" id="GO:0008270">
    <property type="term" value="F:zinc ion binding"/>
    <property type="evidence" value="ECO:0007669"/>
    <property type="project" value="InterPro"/>
</dbReference>
<dbReference type="CDD" id="cd12148">
    <property type="entry name" value="fungal_TF_MHR"/>
    <property type="match status" value="1"/>
</dbReference>
<name>A0A8H4NWI0_9HYPO</name>
<protein>
    <submittedName>
        <fullName evidence="4">Fungal specific transcription factor domain-containing protein</fullName>
    </submittedName>
</protein>
<dbReference type="OrthoDB" id="5121955at2759"/>
<dbReference type="InterPro" id="IPR052761">
    <property type="entry name" value="Fungal_Detox/Toxin_TFs"/>
</dbReference>
<feature type="compositionally biased region" description="Basic and acidic residues" evidence="2">
    <location>
        <begin position="7"/>
        <end position="20"/>
    </location>
</feature>
<dbReference type="GO" id="GO:0006351">
    <property type="term" value="P:DNA-templated transcription"/>
    <property type="evidence" value="ECO:0007669"/>
    <property type="project" value="InterPro"/>
</dbReference>
<evidence type="ECO:0000256" key="1">
    <source>
        <dbReference type="ARBA" id="ARBA00023242"/>
    </source>
</evidence>
<dbReference type="InterPro" id="IPR007219">
    <property type="entry name" value="XnlR_reg_dom"/>
</dbReference>
<feature type="compositionally biased region" description="Polar residues" evidence="2">
    <location>
        <begin position="21"/>
        <end position="32"/>
    </location>
</feature>
<proteinExistence type="predicted"/>
<evidence type="ECO:0000259" key="3">
    <source>
        <dbReference type="Pfam" id="PF04082"/>
    </source>
</evidence>
<comment type="caution">
    <text evidence="4">The sequence shown here is derived from an EMBL/GenBank/DDBJ whole genome shotgun (WGS) entry which is preliminary data.</text>
</comment>
<gene>
    <name evidence="4" type="ORF">F53441_3605</name>
</gene>
<feature type="domain" description="Xylanolytic transcriptional activator regulatory" evidence="3">
    <location>
        <begin position="139"/>
        <end position="376"/>
    </location>
</feature>
<evidence type="ECO:0000256" key="2">
    <source>
        <dbReference type="SAM" id="MobiDB-lite"/>
    </source>
</evidence>
<keyword evidence="1" id="KW-0539">Nucleus</keyword>
<evidence type="ECO:0000313" key="5">
    <source>
        <dbReference type="Proteomes" id="UP000605986"/>
    </source>
</evidence>
<dbReference type="Proteomes" id="UP000605986">
    <property type="component" value="Unassembled WGS sequence"/>
</dbReference>
<sequence>MNQFESRLSDCGETTEHPDQSESAGRPSSTRASDAKAAQHSPTGLPAQAGVDFDQAIPSIQSPRHSQHISPDAPTADSVASPHQNEYEPDFDQIRTSYSSYKFLVLSNSSSLSTQNLSFLEVKGALHIPARPVLDEFMRQYFLHVHPMLPLIDEGDFWTTYEQTEHDVFAKTFSLLLFQAMIFASSNWLCTKRLNEIVKLLFDFATEKSPFVVSQAALLMTLWCSAEPKPIHSNSMWLQVAIQHARFVDAHLAWEKLSDPATGSLGTDHDIQMLKRLWWCCLVRDRSLSVGLGRSTQIATAHPPLCVSDFDNEIDRSKVNDAKTKQILAVVFTRLTHLCNNLTGILSRLWHSDDRDGLGDIDTSTFAQCRAKFQEWLRQTKLEIQDASNSCGVHQHCVIIHTNQMYIFYHHYSKLSQEVQEAVLGTVMCFEELTRLDLTRYLQASAMAFISLPLLFHLLDTKFFHTKIVDTDQHARHHRLQVLINAVKECRLRYEGAEWLSFALRHVINLVKYALPKSSLTSWTDLLAQKPRYCLTLTSTIDISLNQVTLPRDRDFPSILRGVLRPESRQARESPLHNIVETENTHGPICTEDGGFEEFAVLPGSGVPFETSSRQHEGISQSQASEDWFPENVILASNEQNMNIQDSYPTSQDIHPGLSGMRELSSGSIGCTVPYEPNHAQYSVEPFDAFSYSDLELDKISFDWSSISNEDDLFDML</sequence>
<dbReference type="GO" id="GO:0003677">
    <property type="term" value="F:DNA binding"/>
    <property type="evidence" value="ECO:0007669"/>
    <property type="project" value="InterPro"/>
</dbReference>
<feature type="region of interest" description="Disordered" evidence="2">
    <location>
        <begin position="1"/>
        <end position="86"/>
    </location>
</feature>